<feature type="domain" description="TRNA-binding" evidence="17">
    <location>
        <begin position="8"/>
        <end position="110"/>
    </location>
</feature>
<dbReference type="InterPro" id="IPR004495">
    <property type="entry name" value="Met-tRNA-synth_bsu_C"/>
</dbReference>
<sequence>MDQISYDDFAKLDIRIGTVIVAELIPETDKLIKCTVDFGSELGTRTIVSGIAQWKKPEELVGKQFPYIVNLASRVLRGVESQGMLLAASDESGVVLLVPEQNVPPGTKLK</sequence>
<dbReference type="GO" id="GO:0004825">
    <property type="term" value="F:methionine-tRNA ligase activity"/>
    <property type="evidence" value="ECO:0007669"/>
    <property type="project" value="UniProtKB-EC"/>
</dbReference>
<dbReference type="CDD" id="cd02800">
    <property type="entry name" value="tRNA_bind_EcMetRS_like"/>
    <property type="match status" value="1"/>
</dbReference>
<dbReference type="PANTHER" id="PTHR11586:SF37">
    <property type="entry name" value="TRNA-BINDING DOMAIN-CONTAINING PROTEIN"/>
    <property type="match status" value="1"/>
</dbReference>
<evidence type="ECO:0000256" key="10">
    <source>
        <dbReference type="ARBA" id="ARBA00022840"/>
    </source>
</evidence>
<evidence type="ECO:0000313" key="19">
    <source>
        <dbReference type="Proteomes" id="UP000034273"/>
    </source>
</evidence>
<comment type="subcellular location">
    <subcellularLocation>
        <location evidence="2">Cytoplasm</location>
    </subcellularLocation>
</comment>
<keyword evidence="11 16" id="KW-0694">RNA-binding</keyword>
<evidence type="ECO:0000259" key="17">
    <source>
        <dbReference type="PROSITE" id="PS50886"/>
    </source>
</evidence>
<evidence type="ECO:0000256" key="14">
    <source>
        <dbReference type="ARBA" id="ARBA00030904"/>
    </source>
</evidence>
<dbReference type="GO" id="GO:0005737">
    <property type="term" value="C:cytoplasm"/>
    <property type="evidence" value="ECO:0007669"/>
    <property type="project" value="UniProtKB-SubCell"/>
</dbReference>
<proteinExistence type="predicted"/>
<dbReference type="Pfam" id="PF01588">
    <property type="entry name" value="tRNA_bind"/>
    <property type="match status" value="1"/>
</dbReference>
<dbReference type="FunFam" id="2.40.50.140:FF:000042">
    <property type="entry name" value="Methionine--tRNA ligase"/>
    <property type="match status" value="1"/>
</dbReference>
<dbReference type="SUPFAM" id="SSF50249">
    <property type="entry name" value="Nucleic acid-binding proteins"/>
    <property type="match status" value="1"/>
</dbReference>
<comment type="function">
    <text evidence="1">Is required not only for elongation of protein synthesis but also for the initiation of all mRNA translation through initiator tRNA(fMet) aminoacylation.</text>
</comment>
<dbReference type="Proteomes" id="UP000034273">
    <property type="component" value="Unassembled WGS sequence"/>
</dbReference>
<evidence type="ECO:0000256" key="1">
    <source>
        <dbReference type="ARBA" id="ARBA00003314"/>
    </source>
</evidence>
<dbReference type="PROSITE" id="PS50886">
    <property type="entry name" value="TRBD"/>
    <property type="match status" value="1"/>
</dbReference>
<evidence type="ECO:0000313" key="18">
    <source>
        <dbReference type="EMBL" id="KKW23773.1"/>
    </source>
</evidence>
<dbReference type="PANTHER" id="PTHR11586">
    <property type="entry name" value="TRNA-AMINOACYLATION COFACTOR ARC1 FAMILY MEMBER"/>
    <property type="match status" value="1"/>
</dbReference>
<dbReference type="InterPro" id="IPR002547">
    <property type="entry name" value="tRNA-bd_dom"/>
</dbReference>
<keyword evidence="9" id="KW-0547">Nucleotide-binding</keyword>
<dbReference type="InterPro" id="IPR051270">
    <property type="entry name" value="Tyrosine-tRNA_ligase_regulator"/>
</dbReference>
<gene>
    <name evidence="18" type="ORF">UY67_C0017G0006</name>
</gene>
<dbReference type="GO" id="GO:0005524">
    <property type="term" value="F:ATP binding"/>
    <property type="evidence" value="ECO:0007669"/>
    <property type="project" value="UniProtKB-KW"/>
</dbReference>
<dbReference type="AlphaFoldDB" id="A0A0G1WY13"/>
<evidence type="ECO:0000256" key="5">
    <source>
        <dbReference type="ARBA" id="ARBA00018753"/>
    </source>
</evidence>
<evidence type="ECO:0000256" key="16">
    <source>
        <dbReference type="PROSITE-ProRule" id="PRU00209"/>
    </source>
</evidence>
<accession>A0A0G1WY13</accession>
<reference evidence="18 19" key="1">
    <citation type="journal article" date="2015" name="Nature">
        <title>rRNA introns, odd ribosomes, and small enigmatic genomes across a large radiation of phyla.</title>
        <authorList>
            <person name="Brown C.T."/>
            <person name="Hug L.A."/>
            <person name="Thomas B.C."/>
            <person name="Sharon I."/>
            <person name="Castelle C.J."/>
            <person name="Singh A."/>
            <person name="Wilkins M.J."/>
            <person name="Williams K.H."/>
            <person name="Banfield J.F."/>
        </authorList>
    </citation>
    <scope>NUCLEOTIDE SEQUENCE [LARGE SCALE GENOMIC DNA]</scope>
</reference>
<evidence type="ECO:0000256" key="15">
    <source>
        <dbReference type="ARBA" id="ARBA00047364"/>
    </source>
</evidence>
<keyword evidence="8 18" id="KW-0436">Ligase</keyword>
<dbReference type="STRING" id="1618671.UY67_C0017G0006"/>
<comment type="subunit">
    <text evidence="3">Homodimer.</text>
</comment>
<evidence type="ECO:0000256" key="11">
    <source>
        <dbReference type="ARBA" id="ARBA00022884"/>
    </source>
</evidence>
<evidence type="ECO:0000256" key="8">
    <source>
        <dbReference type="ARBA" id="ARBA00022598"/>
    </source>
</evidence>
<keyword evidence="13" id="KW-0030">Aminoacyl-tRNA synthetase</keyword>
<dbReference type="InterPro" id="IPR012340">
    <property type="entry name" value="NA-bd_OB-fold"/>
</dbReference>
<dbReference type="Gene3D" id="2.40.50.140">
    <property type="entry name" value="Nucleic acid-binding proteins"/>
    <property type="match status" value="1"/>
</dbReference>
<dbReference type="GO" id="GO:0006431">
    <property type="term" value="P:methionyl-tRNA aminoacylation"/>
    <property type="evidence" value="ECO:0007669"/>
    <property type="project" value="InterPro"/>
</dbReference>
<dbReference type="PATRIC" id="fig|1618671.3.peg.624"/>
<evidence type="ECO:0000256" key="4">
    <source>
        <dbReference type="ARBA" id="ARBA00012838"/>
    </source>
</evidence>
<comment type="caution">
    <text evidence="18">The sequence shown here is derived from an EMBL/GenBank/DDBJ whole genome shotgun (WGS) entry which is preliminary data.</text>
</comment>
<evidence type="ECO:0000256" key="7">
    <source>
        <dbReference type="ARBA" id="ARBA00022555"/>
    </source>
</evidence>
<keyword evidence="12" id="KW-0648">Protein biosynthesis</keyword>
<evidence type="ECO:0000256" key="6">
    <source>
        <dbReference type="ARBA" id="ARBA00022490"/>
    </source>
</evidence>
<evidence type="ECO:0000256" key="13">
    <source>
        <dbReference type="ARBA" id="ARBA00023146"/>
    </source>
</evidence>
<evidence type="ECO:0000256" key="3">
    <source>
        <dbReference type="ARBA" id="ARBA00011738"/>
    </source>
</evidence>
<name>A0A0G1WY13_9BACT</name>
<comment type="catalytic activity">
    <reaction evidence="15">
        <text>tRNA(Met) + L-methionine + ATP = L-methionyl-tRNA(Met) + AMP + diphosphate</text>
        <dbReference type="Rhea" id="RHEA:13481"/>
        <dbReference type="Rhea" id="RHEA-COMP:9667"/>
        <dbReference type="Rhea" id="RHEA-COMP:9698"/>
        <dbReference type="ChEBI" id="CHEBI:30616"/>
        <dbReference type="ChEBI" id="CHEBI:33019"/>
        <dbReference type="ChEBI" id="CHEBI:57844"/>
        <dbReference type="ChEBI" id="CHEBI:78442"/>
        <dbReference type="ChEBI" id="CHEBI:78530"/>
        <dbReference type="ChEBI" id="CHEBI:456215"/>
        <dbReference type="EC" id="6.1.1.10"/>
    </reaction>
</comment>
<keyword evidence="7 16" id="KW-0820">tRNA-binding</keyword>
<keyword evidence="10" id="KW-0067">ATP-binding</keyword>
<protein>
    <recommendedName>
        <fullName evidence="5">Methionine--tRNA ligase</fullName>
        <ecNumber evidence="4">6.1.1.10</ecNumber>
    </recommendedName>
    <alternativeName>
        <fullName evidence="14">Methionyl-tRNA synthetase</fullName>
    </alternativeName>
</protein>
<evidence type="ECO:0000256" key="9">
    <source>
        <dbReference type="ARBA" id="ARBA00022741"/>
    </source>
</evidence>
<evidence type="ECO:0000256" key="12">
    <source>
        <dbReference type="ARBA" id="ARBA00022917"/>
    </source>
</evidence>
<keyword evidence="6" id="KW-0963">Cytoplasm</keyword>
<dbReference type="GO" id="GO:0000049">
    <property type="term" value="F:tRNA binding"/>
    <property type="evidence" value="ECO:0007669"/>
    <property type="project" value="UniProtKB-UniRule"/>
</dbReference>
<dbReference type="EC" id="6.1.1.10" evidence="4"/>
<dbReference type="EMBL" id="LCQW01000017">
    <property type="protein sequence ID" value="KKW23773.1"/>
    <property type="molecule type" value="Genomic_DNA"/>
</dbReference>
<evidence type="ECO:0000256" key="2">
    <source>
        <dbReference type="ARBA" id="ARBA00004496"/>
    </source>
</evidence>
<organism evidence="18 19">
    <name type="scientific">Candidatus Kaiserbacteria bacterium GW2011_GWA2_52_12</name>
    <dbReference type="NCBI Taxonomy" id="1618671"/>
    <lineage>
        <taxon>Bacteria</taxon>
        <taxon>Candidatus Kaiseribacteriota</taxon>
    </lineage>
</organism>